<dbReference type="SUPFAM" id="SSF53474">
    <property type="entry name" value="alpha/beta-Hydrolases"/>
    <property type="match status" value="1"/>
</dbReference>
<dbReference type="Pfam" id="PF08386">
    <property type="entry name" value="Abhydrolase_4"/>
    <property type="match status" value="1"/>
</dbReference>
<feature type="chain" id="PRO_5045072030" evidence="5">
    <location>
        <begin position="29"/>
        <end position="540"/>
    </location>
</feature>
<gene>
    <name evidence="7" type="ORF">M6B22_00740</name>
</gene>
<feature type="region of interest" description="Disordered" evidence="4">
    <location>
        <begin position="38"/>
        <end position="67"/>
    </location>
</feature>
<feature type="compositionally biased region" description="Low complexity" evidence="4">
    <location>
        <begin position="38"/>
        <end position="66"/>
    </location>
</feature>
<name>A0ABY7JXL4_9ACTN</name>
<feature type="signal peptide" evidence="5">
    <location>
        <begin position="1"/>
        <end position="28"/>
    </location>
</feature>
<organism evidence="7 8">
    <name type="scientific">Jatrophihabitans cynanchi</name>
    <dbReference type="NCBI Taxonomy" id="2944128"/>
    <lineage>
        <taxon>Bacteria</taxon>
        <taxon>Bacillati</taxon>
        <taxon>Actinomycetota</taxon>
        <taxon>Actinomycetes</taxon>
        <taxon>Jatrophihabitantales</taxon>
        <taxon>Jatrophihabitantaceae</taxon>
        <taxon>Jatrophihabitans</taxon>
    </lineage>
</organism>
<dbReference type="PANTHER" id="PTHR43248">
    <property type="entry name" value="2-SUCCINYL-6-HYDROXY-2,4-CYCLOHEXADIENE-1-CARBOXYLATE SYNTHASE"/>
    <property type="match status" value="1"/>
</dbReference>
<dbReference type="EMBL" id="CP097463">
    <property type="protein sequence ID" value="WAX57310.1"/>
    <property type="molecule type" value="Genomic_DNA"/>
</dbReference>
<dbReference type="InterPro" id="IPR051601">
    <property type="entry name" value="Serine_prot/Carboxylest_S33"/>
</dbReference>
<evidence type="ECO:0000313" key="8">
    <source>
        <dbReference type="Proteomes" id="UP001164693"/>
    </source>
</evidence>
<evidence type="ECO:0000256" key="4">
    <source>
        <dbReference type="SAM" id="MobiDB-lite"/>
    </source>
</evidence>
<keyword evidence="3 7" id="KW-0378">Hydrolase</keyword>
<evidence type="ECO:0000259" key="6">
    <source>
        <dbReference type="Pfam" id="PF08386"/>
    </source>
</evidence>
<evidence type="ECO:0000256" key="3">
    <source>
        <dbReference type="ARBA" id="ARBA00022801"/>
    </source>
</evidence>
<evidence type="ECO:0000256" key="5">
    <source>
        <dbReference type="SAM" id="SignalP"/>
    </source>
</evidence>
<keyword evidence="8" id="KW-1185">Reference proteome</keyword>
<dbReference type="Proteomes" id="UP001164693">
    <property type="component" value="Chromosome"/>
</dbReference>
<dbReference type="PANTHER" id="PTHR43248:SF29">
    <property type="entry name" value="TRIPEPTIDYL AMINOPEPTIDASE"/>
    <property type="match status" value="1"/>
</dbReference>
<dbReference type="RefSeq" id="WP_269443849.1">
    <property type="nucleotide sequence ID" value="NZ_CP097463.1"/>
</dbReference>
<proteinExistence type="inferred from homology"/>
<dbReference type="InterPro" id="IPR029058">
    <property type="entry name" value="AB_hydrolase_fold"/>
</dbReference>
<sequence length="540" mass="56079">MSPAAVVRRLGAAVCGAALLAGCSQTVAGHGTVSALPSAGAPKASTTATTPATPTGSPAAPGTSGPEQLPITFAGCGSLFDSSAVPVPDALQGKITFGCGTIKVPLDYADPGGQQLSIELVKVHDTDNGTPLGSLLVNPGGPGGSGFELALGLTGQLSPSLLARFDLVGFDPRGVGLSSPVRCLSDAQKDRINAASPDVLTTAGFAAAKDLAKQTAEACSTKYGPALAQYNTVNTARDMDQIRKAVGEEKMNYLGFSYGTELGSIYAHLFPDRIRVAVLDGAVDPLTTGIASWAAQLAGFESAFDQFAADCLKRSPCKTLGNPRDVVYAIARTAAAHPLSTSDAGETRQVTRSLVLTGVLEALYARSEWPTLGAALLAARTGDGSGLLKLADSYNQRYGGRYSNIMEANTAISCNDEKPGPTDEAIRTTARAWAKTYPMFGTWSAISLFGCQQWQPQRTPVPLPTAATPVKVLVIGNLHDPATPYQGAVDLAKTMGNAELLSWDGEGHTSYLQGSSCVDNYVNAYLLRQKLPPPDTTCPR</sequence>
<comment type="similarity">
    <text evidence="1">Belongs to the peptidase S33 family.</text>
</comment>
<evidence type="ECO:0000256" key="1">
    <source>
        <dbReference type="ARBA" id="ARBA00010088"/>
    </source>
</evidence>
<dbReference type="InterPro" id="IPR013595">
    <property type="entry name" value="Pept_S33_TAP-like_C"/>
</dbReference>
<protein>
    <submittedName>
        <fullName evidence="7">Alpha/beta hydrolase</fullName>
    </submittedName>
</protein>
<dbReference type="GO" id="GO:0016787">
    <property type="term" value="F:hydrolase activity"/>
    <property type="evidence" value="ECO:0007669"/>
    <property type="project" value="UniProtKB-KW"/>
</dbReference>
<dbReference type="Gene3D" id="3.40.50.1820">
    <property type="entry name" value="alpha/beta hydrolase"/>
    <property type="match status" value="1"/>
</dbReference>
<feature type="domain" description="Peptidase S33 tripeptidyl aminopeptidase-like C-terminal" evidence="6">
    <location>
        <begin position="437"/>
        <end position="538"/>
    </location>
</feature>
<evidence type="ECO:0000256" key="2">
    <source>
        <dbReference type="ARBA" id="ARBA00022729"/>
    </source>
</evidence>
<keyword evidence="2 5" id="KW-0732">Signal</keyword>
<accession>A0ABY7JXL4</accession>
<reference evidence="7" key="1">
    <citation type="submission" date="2022-05" db="EMBL/GenBank/DDBJ databases">
        <title>Jatrophihabitans sp. SB3-54 whole genome sequence.</title>
        <authorList>
            <person name="Suh M.K."/>
            <person name="Eom M.K."/>
            <person name="Kim J.S."/>
            <person name="Kim H.S."/>
            <person name="Do H.E."/>
            <person name="Shin Y.K."/>
            <person name="Lee J.-S."/>
        </authorList>
    </citation>
    <scope>NUCLEOTIDE SEQUENCE</scope>
    <source>
        <strain evidence="7">SB3-54</strain>
    </source>
</reference>
<evidence type="ECO:0000313" key="7">
    <source>
        <dbReference type="EMBL" id="WAX57310.1"/>
    </source>
</evidence>